<dbReference type="AlphaFoldDB" id="A0A0D9WGY5"/>
<dbReference type="PANTHER" id="PTHR33127">
    <property type="entry name" value="TRANSMEMBRANE PROTEIN"/>
    <property type="match status" value="1"/>
</dbReference>
<evidence type="ECO:0000313" key="3">
    <source>
        <dbReference type="Proteomes" id="UP000032180"/>
    </source>
</evidence>
<dbReference type="Gramene" id="LPERR05G14110.1">
    <property type="protein sequence ID" value="LPERR05G14110.1"/>
    <property type="gene ID" value="LPERR05G14110"/>
</dbReference>
<protein>
    <recommendedName>
        <fullName evidence="1">KIB1-4 beta-propeller domain-containing protein</fullName>
    </recommendedName>
</protein>
<reference evidence="2" key="3">
    <citation type="submission" date="2015-04" db="UniProtKB">
        <authorList>
            <consortium name="EnsemblPlants"/>
        </authorList>
    </citation>
    <scope>IDENTIFICATION</scope>
</reference>
<evidence type="ECO:0000259" key="1">
    <source>
        <dbReference type="Pfam" id="PF03478"/>
    </source>
</evidence>
<dbReference type="InterPro" id="IPR005174">
    <property type="entry name" value="KIB1-4_b-propeller"/>
</dbReference>
<feature type="domain" description="KIB1-4 beta-propeller" evidence="1">
    <location>
        <begin position="18"/>
        <end position="165"/>
    </location>
</feature>
<evidence type="ECO:0000313" key="2">
    <source>
        <dbReference type="EnsemblPlants" id="LPERR05G14110.1"/>
    </source>
</evidence>
<dbReference type="HOGENOM" id="CLU_1605125_0_0_1"/>
<name>A0A0D9WGY5_9ORYZ</name>
<dbReference type="PANTHER" id="PTHR33127:SF4">
    <property type="entry name" value="OS03G0779600 PROTEIN"/>
    <property type="match status" value="1"/>
</dbReference>
<accession>A0A0D9WGY5</accession>
<keyword evidence="3" id="KW-1185">Reference proteome</keyword>
<dbReference type="Proteomes" id="UP000032180">
    <property type="component" value="Chromosome 5"/>
</dbReference>
<sequence>MTRFCCRICLRTLPRQSNCVLSDKPMNPGCVVLLVESIATVIWYCRVGLDSGWTRYEYDIGRQKLFVPTSDGEDEEKTPICTIAAYQGKFYFITRLDEIHVLEFSPAPVFSSLEIAYNEEFEYVYRAKLFLVESGEELYMAVLAYRGLFGRDTLDYEARVYKMDFS</sequence>
<reference evidence="2 3" key="1">
    <citation type="submission" date="2012-08" db="EMBL/GenBank/DDBJ databases">
        <title>Oryza genome evolution.</title>
        <authorList>
            <person name="Wing R.A."/>
        </authorList>
    </citation>
    <scope>NUCLEOTIDE SEQUENCE</scope>
</reference>
<dbReference type="EnsemblPlants" id="LPERR05G14110.1">
    <property type="protein sequence ID" value="LPERR05G14110.1"/>
    <property type="gene ID" value="LPERR05G14110"/>
</dbReference>
<proteinExistence type="predicted"/>
<organism evidence="2 3">
    <name type="scientific">Leersia perrieri</name>
    <dbReference type="NCBI Taxonomy" id="77586"/>
    <lineage>
        <taxon>Eukaryota</taxon>
        <taxon>Viridiplantae</taxon>
        <taxon>Streptophyta</taxon>
        <taxon>Embryophyta</taxon>
        <taxon>Tracheophyta</taxon>
        <taxon>Spermatophyta</taxon>
        <taxon>Magnoliopsida</taxon>
        <taxon>Liliopsida</taxon>
        <taxon>Poales</taxon>
        <taxon>Poaceae</taxon>
        <taxon>BOP clade</taxon>
        <taxon>Oryzoideae</taxon>
        <taxon>Oryzeae</taxon>
        <taxon>Oryzinae</taxon>
        <taxon>Leersia</taxon>
    </lineage>
</organism>
<reference evidence="3" key="2">
    <citation type="submission" date="2013-12" db="EMBL/GenBank/DDBJ databases">
        <authorList>
            <person name="Yu Y."/>
            <person name="Lee S."/>
            <person name="de Baynast K."/>
            <person name="Wissotski M."/>
            <person name="Liu L."/>
            <person name="Talag J."/>
            <person name="Goicoechea J."/>
            <person name="Angelova A."/>
            <person name="Jetty R."/>
            <person name="Kudrna D."/>
            <person name="Golser W."/>
            <person name="Rivera L."/>
            <person name="Zhang J."/>
            <person name="Wing R."/>
        </authorList>
    </citation>
    <scope>NUCLEOTIDE SEQUENCE</scope>
</reference>
<dbReference type="Pfam" id="PF03478">
    <property type="entry name" value="Beta-prop_KIB1-4"/>
    <property type="match status" value="1"/>
</dbReference>